<protein>
    <submittedName>
        <fullName evidence="13">Fis family transcriptional regulator</fullName>
    </submittedName>
</protein>
<dbReference type="InterPro" id="IPR009057">
    <property type="entry name" value="Homeodomain-like_sf"/>
</dbReference>
<feature type="modified residue" description="4-aspartylphosphate" evidence="10">
    <location>
        <position position="52"/>
    </location>
</feature>
<name>A0A2G6KIR2_9BACT</name>
<feature type="domain" description="Sigma-54 factor interaction" evidence="11">
    <location>
        <begin position="142"/>
        <end position="371"/>
    </location>
</feature>
<dbReference type="PRINTS" id="PR01590">
    <property type="entry name" value="HTHFIS"/>
</dbReference>
<dbReference type="SUPFAM" id="SSF52540">
    <property type="entry name" value="P-loop containing nucleoside triphosphate hydrolases"/>
    <property type="match status" value="1"/>
</dbReference>
<dbReference type="PANTHER" id="PTHR32071:SF57">
    <property type="entry name" value="C4-DICARBOXYLATE TRANSPORT TRANSCRIPTIONAL REGULATORY PROTEIN DCTD"/>
    <property type="match status" value="1"/>
</dbReference>
<evidence type="ECO:0000256" key="2">
    <source>
        <dbReference type="ARBA" id="ARBA00022490"/>
    </source>
</evidence>
<evidence type="ECO:0000256" key="4">
    <source>
        <dbReference type="ARBA" id="ARBA00022741"/>
    </source>
</evidence>
<evidence type="ECO:0000256" key="1">
    <source>
        <dbReference type="ARBA" id="ARBA00004496"/>
    </source>
</evidence>
<keyword evidence="8" id="KW-0010">Activator</keyword>
<sequence length="465" mass="52747">MSKILIVDDEQSMRDVLSIMLKKEGYAITTVEDGQEACQAIDEDIYDLVITDIKMPGMSGLDVQRYVKQVSPETLVLVITAFSSTDDAVLAIKQGALDYITKPFDIEKIKLVIRNALDRKKLHEEHTFYKRQYNHRFNAKNIVGESAAITQIFSMIERISSSKSTVLVTGESGTGKELIARAIHQNSPRHEQPFVAVNCGAIPENLLESELFGYMKGAFTGAVSNKMGLFELADNGTLFLDEVGELPLLIQVKLLRVLQEKQFKRVGGTKDISVDVRIVAATNRDLGKMVEEQTFRGDLYYRLNVIPIHIPALRERQEDIPLLATYFLEKYNQEIGKRFTHVSDEALRKLMAYEWPGNIRELENMIERAVALETEPIIQLTSLPHVAQKGTNPFLSVIPDDIPPEGIDLEHLVDELEKDLLVKALEKSGWVKKRAAKLLNLSFRSFRYRLDKFAIDEKKDLEEPR</sequence>
<dbReference type="SMART" id="SM00448">
    <property type="entry name" value="REC"/>
    <property type="match status" value="1"/>
</dbReference>
<dbReference type="SUPFAM" id="SSF46689">
    <property type="entry name" value="Homeodomain-like"/>
    <property type="match status" value="1"/>
</dbReference>
<dbReference type="InterPro" id="IPR025944">
    <property type="entry name" value="Sigma_54_int_dom_CS"/>
</dbReference>
<evidence type="ECO:0000256" key="5">
    <source>
        <dbReference type="ARBA" id="ARBA00022840"/>
    </source>
</evidence>
<dbReference type="GO" id="GO:0005524">
    <property type="term" value="F:ATP binding"/>
    <property type="evidence" value="ECO:0007669"/>
    <property type="project" value="UniProtKB-KW"/>
</dbReference>
<evidence type="ECO:0000256" key="8">
    <source>
        <dbReference type="ARBA" id="ARBA00023159"/>
    </source>
</evidence>
<evidence type="ECO:0000259" key="12">
    <source>
        <dbReference type="PROSITE" id="PS50110"/>
    </source>
</evidence>
<dbReference type="InterPro" id="IPR001789">
    <property type="entry name" value="Sig_transdc_resp-reg_receiver"/>
</dbReference>
<feature type="domain" description="Response regulatory" evidence="12">
    <location>
        <begin position="3"/>
        <end position="117"/>
    </location>
</feature>
<dbReference type="InterPro" id="IPR003593">
    <property type="entry name" value="AAA+_ATPase"/>
</dbReference>
<dbReference type="PROSITE" id="PS00688">
    <property type="entry name" value="SIGMA54_INTERACT_3"/>
    <property type="match status" value="1"/>
</dbReference>
<dbReference type="Pfam" id="PF00158">
    <property type="entry name" value="Sigma54_activat"/>
    <property type="match status" value="1"/>
</dbReference>
<comment type="caution">
    <text evidence="13">The sequence shown here is derived from an EMBL/GenBank/DDBJ whole genome shotgun (WGS) entry which is preliminary data.</text>
</comment>
<dbReference type="Pfam" id="PF00072">
    <property type="entry name" value="Response_reg"/>
    <property type="match status" value="1"/>
</dbReference>
<evidence type="ECO:0000256" key="3">
    <source>
        <dbReference type="ARBA" id="ARBA00022553"/>
    </source>
</evidence>
<comment type="subcellular location">
    <subcellularLocation>
        <location evidence="1">Cytoplasm</location>
    </subcellularLocation>
</comment>
<dbReference type="PANTHER" id="PTHR32071">
    <property type="entry name" value="TRANSCRIPTIONAL REGULATORY PROTEIN"/>
    <property type="match status" value="1"/>
</dbReference>
<evidence type="ECO:0000256" key="9">
    <source>
        <dbReference type="ARBA" id="ARBA00023163"/>
    </source>
</evidence>
<dbReference type="PROSITE" id="PS50110">
    <property type="entry name" value="RESPONSE_REGULATORY"/>
    <property type="match status" value="1"/>
</dbReference>
<dbReference type="SMART" id="SM00382">
    <property type="entry name" value="AAA"/>
    <property type="match status" value="1"/>
</dbReference>
<dbReference type="InterPro" id="IPR011006">
    <property type="entry name" value="CheY-like_superfamily"/>
</dbReference>
<proteinExistence type="predicted"/>
<gene>
    <name evidence="13" type="ORF">CSA56_03845</name>
</gene>
<keyword evidence="6" id="KW-0805">Transcription regulation</keyword>
<dbReference type="FunFam" id="1.10.8.60:FF:000014">
    <property type="entry name" value="DNA-binding transcriptional regulator NtrC"/>
    <property type="match status" value="1"/>
</dbReference>
<evidence type="ECO:0000256" key="6">
    <source>
        <dbReference type="ARBA" id="ARBA00023015"/>
    </source>
</evidence>
<dbReference type="AlphaFoldDB" id="A0A2G6KIR2"/>
<keyword evidence="4" id="KW-0547">Nucleotide-binding</keyword>
<evidence type="ECO:0000313" key="13">
    <source>
        <dbReference type="EMBL" id="PIE35547.1"/>
    </source>
</evidence>
<dbReference type="CDD" id="cd00009">
    <property type="entry name" value="AAA"/>
    <property type="match status" value="1"/>
</dbReference>
<dbReference type="GO" id="GO:0005737">
    <property type="term" value="C:cytoplasm"/>
    <property type="evidence" value="ECO:0007669"/>
    <property type="project" value="UniProtKB-SubCell"/>
</dbReference>
<dbReference type="GO" id="GO:0006355">
    <property type="term" value="P:regulation of DNA-templated transcription"/>
    <property type="evidence" value="ECO:0007669"/>
    <property type="project" value="InterPro"/>
</dbReference>
<keyword evidence="9" id="KW-0804">Transcription</keyword>
<dbReference type="Gene3D" id="3.40.50.300">
    <property type="entry name" value="P-loop containing nucleotide triphosphate hydrolases"/>
    <property type="match status" value="1"/>
</dbReference>
<dbReference type="InterPro" id="IPR025662">
    <property type="entry name" value="Sigma_54_int_dom_ATP-bd_1"/>
</dbReference>
<dbReference type="InterPro" id="IPR002078">
    <property type="entry name" value="Sigma_54_int"/>
</dbReference>
<dbReference type="Pfam" id="PF25601">
    <property type="entry name" value="AAA_lid_14"/>
    <property type="match status" value="1"/>
</dbReference>
<dbReference type="Gene3D" id="1.10.10.60">
    <property type="entry name" value="Homeodomain-like"/>
    <property type="match status" value="1"/>
</dbReference>
<dbReference type="InterPro" id="IPR058031">
    <property type="entry name" value="AAA_lid_NorR"/>
</dbReference>
<dbReference type="Gene3D" id="3.40.50.2300">
    <property type="match status" value="1"/>
</dbReference>
<keyword evidence="7" id="KW-0238">DNA-binding</keyword>
<accession>A0A2G6KIR2</accession>
<dbReference type="InterPro" id="IPR027417">
    <property type="entry name" value="P-loop_NTPase"/>
</dbReference>
<evidence type="ECO:0000256" key="10">
    <source>
        <dbReference type="PROSITE-ProRule" id="PRU00169"/>
    </source>
</evidence>
<dbReference type="PROSITE" id="PS00676">
    <property type="entry name" value="SIGMA54_INTERACT_2"/>
    <property type="match status" value="1"/>
</dbReference>
<dbReference type="PROSITE" id="PS50045">
    <property type="entry name" value="SIGMA54_INTERACT_4"/>
    <property type="match status" value="1"/>
</dbReference>
<dbReference type="Pfam" id="PF02954">
    <property type="entry name" value="HTH_8"/>
    <property type="match status" value="1"/>
</dbReference>
<dbReference type="PROSITE" id="PS00675">
    <property type="entry name" value="SIGMA54_INTERACT_1"/>
    <property type="match status" value="1"/>
</dbReference>
<dbReference type="GO" id="GO:0043565">
    <property type="term" value="F:sequence-specific DNA binding"/>
    <property type="evidence" value="ECO:0007669"/>
    <property type="project" value="InterPro"/>
</dbReference>
<dbReference type="EMBL" id="PDSK01000040">
    <property type="protein sequence ID" value="PIE35547.1"/>
    <property type="molecule type" value="Genomic_DNA"/>
</dbReference>
<dbReference type="Proteomes" id="UP000230821">
    <property type="component" value="Unassembled WGS sequence"/>
</dbReference>
<dbReference type="InterPro" id="IPR002197">
    <property type="entry name" value="HTH_Fis"/>
</dbReference>
<reference evidence="13 14" key="1">
    <citation type="submission" date="2017-10" db="EMBL/GenBank/DDBJ databases">
        <title>Novel microbial diversity and functional potential in the marine mammal oral microbiome.</title>
        <authorList>
            <person name="Dudek N.K."/>
            <person name="Sun C.L."/>
            <person name="Burstein D."/>
            <person name="Kantor R.S."/>
            <person name="Aliaga Goltsman D.S."/>
            <person name="Bik E.M."/>
            <person name="Thomas B.C."/>
            <person name="Banfield J.F."/>
            <person name="Relman D.A."/>
        </authorList>
    </citation>
    <scope>NUCLEOTIDE SEQUENCE [LARGE SCALE GENOMIC DNA]</scope>
    <source>
        <strain evidence="13">DOLJORAL78_47_16</strain>
    </source>
</reference>
<dbReference type="InterPro" id="IPR025943">
    <property type="entry name" value="Sigma_54_int_dom_ATP-bd_2"/>
</dbReference>
<organism evidence="13 14">
    <name type="scientific">candidate division KSB3 bacterium</name>
    <dbReference type="NCBI Taxonomy" id="2044937"/>
    <lineage>
        <taxon>Bacteria</taxon>
        <taxon>candidate division KSB3</taxon>
    </lineage>
</organism>
<keyword evidence="5" id="KW-0067">ATP-binding</keyword>
<evidence type="ECO:0000259" key="11">
    <source>
        <dbReference type="PROSITE" id="PS50045"/>
    </source>
</evidence>
<dbReference type="SUPFAM" id="SSF52172">
    <property type="entry name" value="CheY-like"/>
    <property type="match status" value="1"/>
</dbReference>
<keyword evidence="3 10" id="KW-0597">Phosphoprotein</keyword>
<dbReference type="FunFam" id="3.40.50.300:FF:000006">
    <property type="entry name" value="DNA-binding transcriptional regulator NtrC"/>
    <property type="match status" value="1"/>
</dbReference>
<dbReference type="FunFam" id="3.40.50.2300:FF:000018">
    <property type="entry name" value="DNA-binding transcriptional regulator NtrC"/>
    <property type="match status" value="1"/>
</dbReference>
<evidence type="ECO:0000256" key="7">
    <source>
        <dbReference type="ARBA" id="ARBA00023125"/>
    </source>
</evidence>
<dbReference type="GO" id="GO:0000160">
    <property type="term" value="P:phosphorelay signal transduction system"/>
    <property type="evidence" value="ECO:0007669"/>
    <property type="project" value="InterPro"/>
</dbReference>
<keyword evidence="2" id="KW-0963">Cytoplasm</keyword>
<evidence type="ECO:0000313" key="14">
    <source>
        <dbReference type="Proteomes" id="UP000230821"/>
    </source>
</evidence>
<dbReference type="Gene3D" id="1.10.8.60">
    <property type="match status" value="1"/>
</dbReference>